<dbReference type="PANTHER" id="PTHR45884">
    <property type="entry name" value="N-ACETYLTRANSFERASE ECO"/>
    <property type="match status" value="1"/>
</dbReference>
<dbReference type="AlphaFoldDB" id="A0A1I7S6M3"/>
<dbReference type="GO" id="GO:0000785">
    <property type="term" value="C:chromatin"/>
    <property type="evidence" value="ECO:0007669"/>
    <property type="project" value="TreeGrafter"/>
</dbReference>
<dbReference type="GO" id="GO:0005634">
    <property type="term" value="C:nucleus"/>
    <property type="evidence" value="ECO:0007669"/>
    <property type="project" value="TreeGrafter"/>
</dbReference>
<organism evidence="3 4">
    <name type="scientific">Bursaphelenchus xylophilus</name>
    <name type="common">Pinewood nematode worm</name>
    <name type="synonym">Aphelenchoides xylophilus</name>
    <dbReference type="NCBI Taxonomy" id="6326"/>
    <lineage>
        <taxon>Eukaryota</taxon>
        <taxon>Metazoa</taxon>
        <taxon>Ecdysozoa</taxon>
        <taxon>Nematoda</taxon>
        <taxon>Chromadorea</taxon>
        <taxon>Rhabditida</taxon>
        <taxon>Tylenchina</taxon>
        <taxon>Tylenchomorpha</taxon>
        <taxon>Aphelenchoidea</taxon>
        <taxon>Aphelenchoididae</taxon>
        <taxon>Bursaphelenchus</taxon>
    </lineage>
</organism>
<feature type="region of interest" description="Disordered" evidence="1">
    <location>
        <begin position="14"/>
        <end position="43"/>
    </location>
</feature>
<feature type="compositionally biased region" description="Low complexity" evidence="1">
    <location>
        <begin position="14"/>
        <end position="33"/>
    </location>
</feature>
<protein>
    <submittedName>
        <fullName evidence="4">Zf-C2H2_3 domain-containing protein</fullName>
    </submittedName>
</protein>
<feature type="domain" description="N-acetyltransferase ESCO zinc-finger" evidence="2">
    <location>
        <begin position="45"/>
        <end position="84"/>
    </location>
</feature>
<dbReference type="Proteomes" id="UP000095284">
    <property type="component" value="Unplaced"/>
</dbReference>
<name>A0A1I7S6M3_BURXY</name>
<evidence type="ECO:0000259" key="2">
    <source>
        <dbReference type="Pfam" id="PF13878"/>
    </source>
</evidence>
<dbReference type="GO" id="GO:0061733">
    <property type="term" value="F:protein-lysine-acetyltransferase activity"/>
    <property type="evidence" value="ECO:0007669"/>
    <property type="project" value="TreeGrafter"/>
</dbReference>
<dbReference type="PANTHER" id="PTHR45884:SF2">
    <property type="entry name" value="N-ACETYLTRANSFERASE ECO"/>
    <property type="match status" value="1"/>
</dbReference>
<evidence type="ECO:0000256" key="1">
    <source>
        <dbReference type="SAM" id="MobiDB-lite"/>
    </source>
</evidence>
<dbReference type="WBParaSite" id="BXY_0866100.1">
    <property type="protein sequence ID" value="BXY_0866100.1"/>
    <property type="gene ID" value="BXY_0866100"/>
</dbReference>
<evidence type="ECO:0000313" key="4">
    <source>
        <dbReference type="WBParaSite" id="BXY_0866100.1"/>
    </source>
</evidence>
<dbReference type="Pfam" id="PF13878">
    <property type="entry name" value="zf-C2H2_3"/>
    <property type="match status" value="1"/>
</dbReference>
<reference evidence="4" key="1">
    <citation type="submission" date="2016-11" db="UniProtKB">
        <authorList>
            <consortium name="WormBaseParasite"/>
        </authorList>
    </citation>
    <scope>IDENTIFICATION</scope>
</reference>
<dbReference type="InterPro" id="IPR028005">
    <property type="entry name" value="AcTrfase_ESCO_Znf_dom"/>
</dbReference>
<sequence>MGIQTTLDSFFSVKPSTSSLSSPCSRSTSASARRPGKRPKTDEDQYVLDAGQKRIGLQHCKQCDMAFNWDDAVDRKAHETYHNKAFDLKAVKILGVQYKSWMSSVKNREFNSQRPGILFMFDQTSKSSIVKKAEDIIQSEKSTCSVKKYLSFLSVQEIVNPALGLCDDVPLWTSNTRIFMFTILQDSQYYVGSIAVLESLEHAQLLPEQRQFKGQFIGLNRLWVHSALKSILTEKWILSQICENFYETPVPRSRIAFSEDQKQLAIDFFGDSAQRYVSYVNE</sequence>
<dbReference type="GO" id="GO:0007064">
    <property type="term" value="P:mitotic sister chromatid cohesion"/>
    <property type="evidence" value="ECO:0007669"/>
    <property type="project" value="TreeGrafter"/>
</dbReference>
<evidence type="ECO:0000313" key="3">
    <source>
        <dbReference type="Proteomes" id="UP000095284"/>
    </source>
</evidence>
<dbReference type="eggNOG" id="KOG3014">
    <property type="taxonomic scope" value="Eukaryota"/>
</dbReference>
<accession>A0A1I7S6M3</accession>
<proteinExistence type="predicted"/>